<dbReference type="EMBL" id="JAMZMF010000008">
    <property type="protein sequence ID" value="MDR0177569.1"/>
    <property type="molecule type" value="Genomic_DNA"/>
</dbReference>
<feature type="domain" description="PLD phosphodiesterase" evidence="2">
    <location>
        <begin position="207"/>
        <end position="234"/>
    </location>
</feature>
<dbReference type="RefSeq" id="WP_308679671.1">
    <property type="nucleotide sequence ID" value="NZ_JAMZMF010000008.1"/>
</dbReference>
<name>A0AAW8LCQ9_9ACTO</name>
<sequence length="270" mass="28649">MVPADDPEPRSPLRALGAFLTGSEADGIAARLASGATLSQALVVVPAPRRPRARELLSAAGLGPLAREHSVDVLRAVAGAASRIKDVAPVWTAPAGAVGGGALTADVFALVGGANTSVVCATYNLQPTSALWAALVDLRARRPGVSVRLYLDTQAADGPFRRPEGRRGTWEQTPLRGGGPRLNTGEIARRLRGAVVMRTRAPKDDGRAVTSHAKFLSIDHRFLLVGSANFSYSAEERNVELGLRLDDPALAHSVEKQMRDLEETVYEPVR</sequence>
<dbReference type="AlphaFoldDB" id="A0AAW8LCQ9"/>
<dbReference type="Gene3D" id="3.30.870.10">
    <property type="entry name" value="Endonuclease Chain A"/>
    <property type="match status" value="1"/>
</dbReference>
<dbReference type="Pfam" id="PF13091">
    <property type="entry name" value="PLDc_2"/>
    <property type="match status" value="1"/>
</dbReference>
<dbReference type="Proteomes" id="UP001230065">
    <property type="component" value="Unassembled WGS sequence"/>
</dbReference>
<dbReference type="GO" id="GO:0030572">
    <property type="term" value="F:phosphatidyltransferase activity"/>
    <property type="evidence" value="ECO:0007669"/>
    <property type="project" value="UniProtKB-ARBA"/>
</dbReference>
<evidence type="ECO:0000313" key="4">
    <source>
        <dbReference type="Proteomes" id="UP001230065"/>
    </source>
</evidence>
<dbReference type="InterPro" id="IPR001736">
    <property type="entry name" value="PLipase_D/transphosphatidylase"/>
</dbReference>
<evidence type="ECO:0000313" key="3">
    <source>
        <dbReference type="EMBL" id="MDR0177569.1"/>
    </source>
</evidence>
<dbReference type="NCBIfam" id="NF038319">
    <property type="entry name" value="DISARM_DrmC_I"/>
    <property type="match status" value="1"/>
</dbReference>
<organism evidence="3 4">
    <name type="scientific">Actinomyces oris</name>
    <dbReference type="NCBI Taxonomy" id="544580"/>
    <lineage>
        <taxon>Bacteria</taxon>
        <taxon>Bacillati</taxon>
        <taxon>Actinomycetota</taxon>
        <taxon>Actinomycetes</taxon>
        <taxon>Actinomycetales</taxon>
        <taxon>Actinomycetaceae</taxon>
        <taxon>Actinomyces</taxon>
    </lineage>
</organism>
<protein>
    <submittedName>
        <fullName evidence="3">DISARM system phospholipase D-like protein DrmC</fullName>
    </submittedName>
</protein>
<dbReference type="GO" id="GO:0032049">
    <property type="term" value="P:cardiolipin biosynthetic process"/>
    <property type="evidence" value="ECO:0007669"/>
    <property type="project" value="UniProtKB-ARBA"/>
</dbReference>
<feature type="compositionally biased region" description="Basic and acidic residues" evidence="1">
    <location>
        <begin position="160"/>
        <end position="169"/>
    </location>
</feature>
<gene>
    <name evidence="3" type="primary">drmC</name>
    <name evidence="3" type="ORF">RF687_06365</name>
</gene>
<dbReference type="SUPFAM" id="SSF56024">
    <property type="entry name" value="Phospholipase D/nuclease"/>
    <property type="match status" value="1"/>
</dbReference>
<reference evidence="3" key="1">
    <citation type="submission" date="2022-06" db="EMBL/GenBank/DDBJ databases">
        <title>Draft Genome Sequences of Three Actinomyces oris Strains, Isolated from Healthy Human Feces.</title>
        <authorList>
            <person name="Ye Y."/>
            <person name="Liu C."/>
            <person name="Zhao J."/>
            <person name="Xu J."/>
            <person name="Huang H."/>
            <person name="Wang B."/>
            <person name="Wei J."/>
            <person name="Jing X."/>
        </authorList>
    </citation>
    <scope>NUCLEOTIDE SEQUENCE</scope>
    <source>
        <strain evidence="3">CNGBCC1803727</strain>
    </source>
</reference>
<accession>A0AAW8LCQ9</accession>
<evidence type="ECO:0000256" key="1">
    <source>
        <dbReference type="SAM" id="MobiDB-lite"/>
    </source>
</evidence>
<dbReference type="PANTHER" id="PTHR21248:SF22">
    <property type="entry name" value="PHOSPHOLIPASE D"/>
    <property type="match status" value="1"/>
</dbReference>
<comment type="caution">
    <text evidence="3">The sequence shown here is derived from an EMBL/GenBank/DDBJ whole genome shotgun (WGS) entry which is preliminary data.</text>
</comment>
<dbReference type="PANTHER" id="PTHR21248">
    <property type="entry name" value="CARDIOLIPIN SYNTHASE"/>
    <property type="match status" value="1"/>
</dbReference>
<dbReference type="InterPro" id="IPR025202">
    <property type="entry name" value="PLD-like_dom"/>
</dbReference>
<dbReference type="InterPro" id="IPR047955">
    <property type="entry name" value="DrmC-like"/>
</dbReference>
<proteinExistence type="predicted"/>
<evidence type="ECO:0000259" key="2">
    <source>
        <dbReference type="PROSITE" id="PS50035"/>
    </source>
</evidence>
<feature type="region of interest" description="Disordered" evidence="1">
    <location>
        <begin position="160"/>
        <end position="182"/>
    </location>
</feature>
<dbReference type="PROSITE" id="PS50035">
    <property type="entry name" value="PLD"/>
    <property type="match status" value="1"/>
</dbReference>